<protein>
    <submittedName>
        <fullName evidence="2">Uncharacterized protein</fullName>
    </submittedName>
</protein>
<sequence length="200" mass="22283">MQHRASRFVSRSQESTAPGLNDAVASYIKGLKNSGLEEGLDSIRFINIAAPIEVVGRTAEKLNIKESTYLGLDWEKRDAFVRQAISNSLDRKIQLHGVWKGLTSQPVDATDAYFGAKMAIYFAFLGIPRGTALPVALSVISALLAVLEKKKCSTAYKAGRIHEMDINKLQKQAFQKEWLEQLKSARNNRIVFEGIIFVQL</sequence>
<gene>
    <name evidence="2" type="ORF">SELMODRAFT_410235</name>
</gene>
<evidence type="ECO:0000313" key="2">
    <source>
        <dbReference type="EMBL" id="EFJ29368.1"/>
    </source>
</evidence>
<dbReference type="HOGENOM" id="CLU_1368244_0_0_1"/>
<dbReference type="AlphaFoldDB" id="D8RE32"/>
<dbReference type="KEGG" id="smo:SELMODRAFT_410235"/>
<dbReference type="Gramene" id="EFJ29368">
    <property type="protein sequence ID" value="EFJ29368"/>
    <property type="gene ID" value="SELMODRAFT_410235"/>
</dbReference>
<evidence type="ECO:0000256" key="1">
    <source>
        <dbReference type="SAM" id="Phobius"/>
    </source>
</evidence>
<dbReference type="InParanoid" id="D8RE32"/>
<dbReference type="STRING" id="88036.D8RE32"/>
<dbReference type="EMBL" id="GL377577">
    <property type="protein sequence ID" value="EFJ29368.1"/>
    <property type="molecule type" value="Genomic_DNA"/>
</dbReference>
<dbReference type="Proteomes" id="UP000001514">
    <property type="component" value="Unassembled WGS sequence"/>
</dbReference>
<accession>D8RE32</accession>
<name>D8RE32_SELML</name>
<keyword evidence="1" id="KW-1133">Transmembrane helix</keyword>
<feature type="transmembrane region" description="Helical" evidence="1">
    <location>
        <begin position="120"/>
        <end position="147"/>
    </location>
</feature>
<keyword evidence="3" id="KW-1185">Reference proteome</keyword>
<organism evidence="3">
    <name type="scientific">Selaginella moellendorffii</name>
    <name type="common">Spikemoss</name>
    <dbReference type="NCBI Taxonomy" id="88036"/>
    <lineage>
        <taxon>Eukaryota</taxon>
        <taxon>Viridiplantae</taxon>
        <taxon>Streptophyta</taxon>
        <taxon>Embryophyta</taxon>
        <taxon>Tracheophyta</taxon>
        <taxon>Lycopodiopsida</taxon>
        <taxon>Selaginellales</taxon>
        <taxon>Selaginellaceae</taxon>
        <taxon>Selaginella</taxon>
    </lineage>
</organism>
<keyword evidence="1" id="KW-0812">Transmembrane</keyword>
<evidence type="ECO:0000313" key="3">
    <source>
        <dbReference type="Proteomes" id="UP000001514"/>
    </source>
</evidence>
<proteinExistence type="predicted"/>
<reference evidence="2 3" key="1">
    <citation type="journal article" date="2011" name="Science">
        <title>The Selaginella genome identifies genetic changes associated with the evolution of vascular plants.</title>
        <authorList>
            <person name="Banks J.A."/>
            <person name="Nishiyama T."/>
            <person name="Hasebe M."/>
            <person name="Bowman J.L."/>
            <person name="Gribskov M."/>
            <person name="dePamphilis C."/>
            <person name="Albert V.A."/>
            <person name="Aono N."/>
            <person name="Aoyama T."/>
            <person name="Ambrose B.A."/>
            <person name="Ashton N.W."/>
            <person name="Axtell M.J."/>
            <person name="Barker E."/>
            <person name="Barker M.S."/>
            <person name="Bennetzen J.L."/>
            <person name="Bonawitz N.D."/>
            <person name="Chapple C."/>
            <person name="Cheng C."/>
            <person name="Correa L.G."/>
            <person name="Dacre M."/>
            <person name="DeBarry J."/>
            <person name="Dreyer I."/>
            <person name="Elias M."/>
            <person name="Engstrom E.M."/>
            <person name="Estelle M."/>
            <person name="Feng L."/>
            <person name="Finet C."/>
            <person name="Floyd S.K."/>
            <person name="Frommer W.B."/>
            <person name="Fujita T."/>
            <person name="Gramzow L."/>
            <person name="Gutensohn M."/>
            <person name="Harholt J."/>
            <person name="Hattori M."/>
            <person name="Heyl A."/>
            <person name="Hirai T."/>
            <person name="Hiwatashi Y."/>
            <person name="Ishikawa M."/>
            <person name="Iwata M."/>
            <person name="Karol K.G."/>
            <person name="Koehler B."/>
            <person name="Kolukisaoglu U."/>
            <person name="Kubo M."/>
            <person name="Kurata T."/>
            <person name="Lalonde S."/>
            <person name="Li K."/>
            <person name="Li Y."/>
            <person name="Litt A."/>
            <person name="Lyons E."/>
            <person name="Manning G."/>
            <person name="Maruyama T."/>
            <person name="Michael T.P."/>
            <person name="Mikami K."/>
            <person name="Miyazaki S."/>
            <person name="Morinaga S."/>
            <person name="Murata T."/>
            <person name="Mueller-Roeber B."/>
            <person name="Nelson D.R."/>
            <person name="Obara M."/>
            <person name="Oguri Y."/>
            <person name="Olmstead R.G."/>
            <person name="Onodera N."/>
            <person name="Petersen B.L."/>
            <person name="Pils B."/>
            <person name="Prigge M."/>
            <person name="Rensing S.A."/>
            <person name="Riano-Pachon D.M."/>
            <person name="Roberts A.W."/>
            <person name="Sato Y."/>
            <person name="Scheller H.V."/>
            <person name="Schulz B."/>
            <person name="Schulz C."/>
            <person name="Shakirov E.V."/>
            <person name="Shibagaki N."/>
            <person name="Shinohara N."/>
            <person name="Shippen D.E."/>
            <person name="Soerensen I."/>
            <person name="Sotooka R."/>
            <person name="Sugimoto N."/>
            <person name="Sugita M."/>
            <person name="Sumikawa N."/>
            <person name="Tanurdzic M."/>
            <person name="Theissen G."/>
            <person name="Ulvskov P."/>
            <person name="Wakazuki S."/>
            <person name="Weng J.K."/>
            <person name="Willats W.W."/>
            <person name="Wipf D."/>
            <person name="Wolf P.G."/>
            <person name="Yang L."/>
            <person name="Zimmer A.D."/>
            <person name="Zhu Q."/>
            <person name="Mitros T."/>
            <person name="Hellsten U."/>
            <person name="Loque D."/>
            <person name="Otillar R."/>
            <person name="Salamov A."/>
            <person name="Schmutz J."/>
            <person name="Shapiro H."/>
            <person name="Lindquist E."/>
            <person name="Lucas S."/>
            <person name="Rokhsar D."/>
            <person name="Grigoriev I.V."/>
        </authorList>
    </citation>
    <scope>NUCLEOTIDE SEQUENCE [LARGE SCALE GENOMIC DNA]</scope>
</reference>
<keyword evidence="1" id="KW-0472">Membrane</keyword>